<evidence type="ECO:0000313" key="2">
    <source>
        <dbReference type="Proteomes" id="UP000499080"/>
    </source>
</evidence>
<protein>
    <submittedName>
        <fullName evidence="1">Uncharacterized protein</fullName>
    </submittedName>
</protein>
<comment type="caution">
    <text evidence="1">The sequence shown here is derived from an EMBL/GenBank/DDBJ whole genome shotgun (WGS) entry which is preliminary data.</text>
</comment>
<reference evidence="1 2" key="1">
    <citation type="journal article" date="2019" name="Sci. Rep.">
        <title>Orb-weaving spider Araneus ventricosus genome elucidates the spidroin gene catalogue.</title>
        <authorList>
            <person name="Kono N."/>
            <person name="Nakamura H."/>
            <person name="Ohtoshi R."/>
            <person name="Moran D.A.P."/>
            <person name="Shinohara A."/>
            <person name="Yoshida Y."/>
            <person name="Fujiwara M."/>
            <person name="Mori M."/>
            <person name="Tomita M."/>
            <person name="Arakawa K."/>
        </authorList>
    </citation>
    <scope>NUCLEOTIDE SEQUENCE [LARGE SCALE GENOMIC DNA]</scope>
</reference>
<evidence type="ECO:0000313" key="1">
    <source>
        <dbReference type="EMBL" id="GBN11369.1"/>
    </source>
</evidence>
<accession>A0A4Y2LAE7</accession>
<proteinExistence type="predicted"/>
<keyword evidence="2" id="KW-1185">Reference proteome</keyword>
<dbReference type="Proteomes" id="UP000499080">
    <property type="component" value="Unassembled WGS sequence"/>
</dbReference>
<organism evidence="1 2">
    <name type="scientific">Araneus ventricosus</name>
    <name type="common">Orbweaver spider</name>
    <name type="synonym">Epeira ventricosa</name>
    <dbReference type="NCBI Taxonomy" id="182803"/>
    <lineage>
        <taxon>Eukaryota</taxon>
        <taxon>Metazoa</taxon>
        <taxon>Ecdysozoa</taxon>
        <taxon>Arthropoda</taxon>
        <taxon>Chelicerata</taxon>
        <taxon>Arachnida</taxon>
        <taxon>Araneae</taxon>
        <taxon>Araneomorphae</taxon>
        <taxon>Entelegynae</taxon>
        <taxon>Araneoidea</taxon>
        <taxon>Araneidae</taxon>
        <taxon>Araneus</taxon>
    </lineage>
</organism>
<name>A0A4Y2LAE7_ARAVE</name>
<gene>
    <name evidence="1" type="ORF">AVEN_239592_1</name>
</gene>
<sequence length="113" mass="12404">MIIASIINEDDCSSSMTSDPSVKSIVLSKSTIHRERQRLWRETAEQLKTPFVASKSVVHWFGKFLSDFSAKNTEKIDCHRLAALVSSLQDGSTKLLDVPKLLSGNVKAAADAV</sequence>
<dbReference type="AlphaFoldDB" id="A0A4Y2LAE7"/>
<dbReference type="EMBL" id="BGPR01005567">
    <property type="protein sequence ID" value="GBN11369.1"/>
    <property type="molecule type" value="Genomic_DNA"/>
</dbReference>